<dbReference type="InterPro" id="IPR036390">
    <property type="entry name" value="WH_DNA-bd_sf"/>
</dbReference>
<dbReference type="InterPro" id="IPR000600">
    <property type="entry name" value="ROK"/>
</dbReference>
<keyword evidence="3" id="KW-0859">Xylose metabolism</keyword>
<gene>
    <name evidence="4" type="ORF">SAMN02194393_03950</name>
</gene>
<dbReference type="InterPro" id="IPR036388">
    <property type="entry name" value="WH-like_DNA-bd_sf"/>
</dbReference>
<evidence type="ECO:0000256" key="3">
    <source>
        <dbReference type="ARBA" id="ARBA00022629"/>
    </source>
</evidence>
<dbReference type="PANTHER" id="PTHR18964">
    <property type="entry name" value="ROK (REPRESSOR, ORF, KINASE) FAMILY"/>
    <property type="match status" value="1"/>
</dbReference>
<dbReference type="InterPro" id="IPR043129">
    <property type="entry name" value="ATPase_NBD"/>
</dbReference>
<keyword evidence="3" id="KW-0119">Carbohydrate metabolism</keyword>
<comment type="function">
    <text evidence="1">Transcriptional repressor of xylose-utilizing enzymes.</text>
</comment>
<dbReference type="PANTHER" id="PTHR18964:SF149">
    <property type="entry name" value="BIFUNCTIONAL UDP-N-ACETYLGLUCOSAMINE 2-EPIMERASE_N-ACETYLMANNOSAMINE KINASE"/>
    <property type="match status" value="1"/>
</dbReference>
<dbReference type="SUPFAM" id="SSF53067">
    <property type="entry name" value="Actin-like ATPase domain"/>
    <property type="match status" value="1"/>
</dbReference>
<sequence>MDHYYENIKELNSESKTILSIVQKKGPLSKKELTILTGYKLTTLNRFMKKLLQIKLVEEVGTNDSTGGRPSSVYDINKKDFYVIGVDISRLYTKICLSNLKIDIIECIDFKMDNKSTPEKVISNIIDIICQFEKKYKNKTILGVGIGTVGPINRDKGIILNPKNFPCEGWYNIDIVDIIKEKTFLPVILDNGSNLAALSEYYFGSGREFDNIAYFNCGVGIRTGVIISDKIIRTINDNEDSFAHMVIDVDGKICSCGAKGCIESICSIVSIVDSFKDKVKKGSKTLIDKPLDDIDFTDICWAAENSDETASNVILHAAEVMGTGISNFIKILNLDYIIMNGPLVNNSILFYNKVVSTAMDNYYKLYKNPIYFNRGGKFNQNSIALGGCVNIIKFLFRKG</sequence>
<dbReference type="SUPFAM" id="SSF46785">
    <property type="entry name" value="Winged helix' DNA-binding domain"/>
    <property type="match status" value="1"/>
</dbReference>
<organism evidence="4 5">
    <name type="scientific">Maledivibacter halophilus</name>
    <dbReference type="NCBI Taxonomy" id="36842"/>
    <lineage>
        <taxon>Bacteria</taxon>
        <taxon>Bacillati</taxon>
        <taxon>Bacillota</taxon>
        <taxon>Clostridia</taxon>
        <taxon>Peptostreptococcales</taxon>
        <taxon>Caminicellaceae</taxon>
        <taxon>Maledivibacter</taxon>
    </lineage>
</organism>
<dbReference type="EMBL" id="FUZT01000010">
    <property type="protein sequence ID" value="SKC83599.1"/>
    <property type="molecule type" value="Genomic_DNA"/>
</dbReference>
<proteinExistence type="inferred from homology"/>
<keyword evidence="4" id="KW-0418">Kinase</keyword>
<dbReference type="Pfam" id="PF00480">
    <property type="entry name" value="ROK"/>
    <property type="match status" value="1"/>
</dbReference>
<accession>A0A1T5M6U9</accession>
<dbReference type="AlphaFoldDB" id="A0A1T5M6U9"/>
<reference evidence="4 5" key="1">
    <citation type="submission" date="2017-02" db="EMBL/GenBank/DDBJ databases">
        <authorList>
            <person name="Peterson S.W."/>
        </authorList>
    </citation>
    <scope>NUCLEOTIDE SEQUENCE [LARGE SCALE GENOMIC DNA]</scope>
    <source>
        <strain evidence="4 5">M1</strain>
    </source>
</reference>
<protein>
    <submittedName>
        <fullName evidence="4">Sugar kinase of the NBD/HSP70 family, may contain an N-terminal HTH domain</fullName>
    </submittedName>
</protein>
<dbReference type="GO" id="GO:0042732">
    <property type="term" value="P:D-xylose metabolic process"/>
    <property type="evidence" value="ECO:0007669"/>
    <property type="project" value="UniProtKB-KW"/>
</dbReference>
<dbReference type="STRING" id="36842.SAMN02194393_03950"/>
<dbReference type="Proteomes" id="UP000190285">
    <property type="component" value="Unassembled WGS sequence"/>
</dbReference>
<evidence type="ECO:0000256" key="2">
    <source>
        <dbReference type="ARBA" id="ARBA00006479"/>
    </source>
</evidence>
<evidence type="ECO:0000313" key="4">
    <source>
        <dbReference type="EMBL" id="SKC83599.1"/>
    </source>
</evidence>
<evidence type="ECO:0000256" key="1">
    <source>
        <dbReference type="ARBA" id="ARBA00002486"/>
    </source>
</evidence>
<keyword evidence="5" id="KW-1185">Reference proteome</keyword>
<dbReference type="Gene3D" id="3.30.420.40">
    <property type="match status" value="2"/>
</dbReference>
<dbReference type="OrthoDB" id="9796533at2"/>
<keyword evidence="4" id="KW-0808">Transferase</keyword>
<evidence type="ECO:0000313" key="5">
    <source>
        <dbReference type="Proteomes" id="UP000190285"/>
    </source>
</evidence>
<dbReference type="Gene3D" id="1.10.10.10">
    <property type="entry name" value="Winged helix-like DNA-binding domain superfamily/Winged helix DNA-binding domain"/>
    <property type="match status" value="1"/>
</dbReference>
<comment type="similarity">
    <text evidence="2">Belongs to the ROK (NagC/XylR) family.</text>
</comment>
<dbReference type="GO" id="GO:0016301">
    <property type="term" value="F:kinase activity"/>
    <property type="evidence" value="ECO:0007669"/>
    <property type="project" value="UniProtKB-KW"/>
</dbReference>
<dbReference type="RefSeq" id="WP_079494001.1">
    <property type="nucleotide sequence ID" value="NZ_FUZT01000010.1"/>
</dbReference>
<name>A0A1T5M6U9_9FIRM</name>